<dbReference type="eggNOG" id="arCOG11249">
    <property type="taxonomic scope" value="Archaea"/>
</dbReference>
<accession>E1QST3</accession>
<organism evidence="1 2">
    <name type="scientific">Vulcanisaeta distributa (strain DSM 14429 / JCM 11212 / NBRC 100878 / IC-017)</name>
    <dbReference type="NCBI Taxonomy" id="572478"/>
    <lineage>
        <taxon>Archaea</taxon>
        <taxon>Thermoproteota</taxon>
        <taxon>Thermoprotei</taxon>
        <taxon>Thermoproteales</taxon>
        <taxon>Thermoproteaceae</taxon>
        <taxon>Vulcanisaeta</taxon>
    </lineage>
</organism>
<dbReference type="RefSeq" id="WP_013335325.1">
    <property type="nucleotide sequence ID" value="NC_014537.1"/>
</dbReference>
<reference evidence="1 2" key="1">
    <citation type="journal article" date="2010" name="Stand. Genomic Sci.">
        <title>Complete genome sequence of Vulcanisaeta distributa type strain (IC-017).</title>
        <authorList>
            <person name="Mavromatis K."/>
            <person name="Sikorski J."/>
            <person name="Pabst E."/>
            <person name="Teshima H."/>
            <person name="Lapidus A."/>
            <person name="Lucas S."/>
            <person name="Nolan M."/>
            <person name="Glavina Del Rio T."/>
            <person name="Cheng J.F."/>
            <person name="Bruce D."/>
            <person name="Goodwin L."/>
            <person name="Pitluck S."/>
            <person name="Liolios K."/>
            <person name="Ivanova N."/>
            <person name="Mikhailova N."/>
            <person name="Pati A."/>
            <person name="Chen A."/>
            <person name="Palaniappan K."/>
            <person name="Land M."/>
            <person name="Hauser L."/>
            <person name="Chang Y.J."/>
            <person name="Jeffries C.D."/>
            <person name="Rohde M."/>
            <person name="Spring S."/>
            <person name="Goker M."/>
            <person name="Wirth R."/>
            <person name="Woyke T."/>
            <person name="Bristow J."/>
            <person name="Eisen J.A."/>
            <person name="Markowitz V."/>
            <person name="Hugenholtz P."/>
            <person name="Klenk H.P."/>
            <person name="Kyrpides N.C."/>
        </authorList>
    </citation>
    <scope>NUCLEOTIDE SEQUENCE [LARGE SCALE GENOMIC DNA]</scope>
    <source>
        <strain evidence="2">DSM 14429 / JCM 11212 / NBRC 100878 / IC-017</strain>
    </source>
</reference>
<name>E1QST3_VULDI</name>
<evidence type="ECO:0000313" key="1">
    <source>
        <dbReference type="EMBL" id="ADN49600.1"/>
    </source>
</evidence>
<sequence>MGGIEDKVEKCLQGLCGEFIIRRVNCKDLGDIDHGVYIVISGSDYVIGYSRDLKRRLRMYCLGQLDLRGVIRLLMGRLDNLPPGMLGKGDVIGRRSNLSKLINDMMSNAQVLTVKCASMVDKELYIKLRDCLK</sequence>
<dbReference type="EMBL" id="CP002100">
    <property type="protein sequence ID" value="ADN49600.1"/>
    <property type="molecule type" value="Genomic_DNA"/>
</dbReference>
<gene>
    <name evidence="1" type="ordered locus">Vdis_0187</name>
</gene>
<dbReference type="AlphaFoldDB" id="E1QST3"/>
<keyword evidence="2" id="KW-1185">Reference proteome</keyword>
<evidence type="ECO:0008006" key="3">
    <source>
        <dbReference type="Google" id="ProtNLM"/>
    </source>
</evidence>
<dbReference type="STRING" id="572478.Vdis_0187"/>
<proteinExistence type="predicted"/>
<dbReference type="Proteomes" id="UP000006681">
    <property type="component" value="Chromosome"/>
</dbReference>
<evidence type="ECO:0000313" key="2">
    <source>
        <dbReference type="Proteomes" id="UP000006681"/>
    </source>
</evidence>
<reference evidence="2" key="2">
    <citation type="journal article" date="2010" name="Stand. Genomic Sci.">
        <title>Complete genome sequence of Vulcanisaeta distributa type strain (IC-017T).</title>
        <authorList>
            <person name="Mavromatis K."/>
            <person name="Sikorski J."/>
            <person name="Pabst E."/>
            <person name="Teshima H."/>
            <person name="Lapidus A."/>
            <person name="Lucas S."/>
            <person name="Nolan M."/>
            <person name="Glavina Del Rio T."/>
            <person name="Cheng J."/>
            <person name="Bruce D."/>
            <person name="Goodwin L."/>
            <person name="Pitluck S."/>
            <person name="Liolios K."/>
            <person name="Ivanova N."/>
            <person name="Mikhailova N."/>
            <person name="Pati A."/>
            <person name="Chen A."/>
            <person name="Palaniappan K."/>
            <person name="Land M."/>
            <person name="Hauser L."/>
            <person name="Chang Y."/>
            <person name="Jeffries C."/>
            <person name="Rohde M."/>
            <person name="Spring S."/>
            <person name="Goker M."/>
            <person name="Wirth R."/>
            <person name="Woyke T."/>
            <person name="Bristow J."/>
            <person name="Eisen J."/>
            <person name="Markowitz V."/>
            <person name="Hugenholtz P."/>
            <person name="Klenk H."/>
            <person name="Kyrpides N."/>
        </authorList>
    </citation>
    <scope>NUCLEOTIDE SEQUENCE [LARGE SCALE GENOMIC DNA]</scope>
    <source>
        <strain evidence="2">DSM 14429 / JCM 11212 / NBRC 100878 / IC-017</strain>
    </source>
</reference>
<dbReference type="GeneID" id="9751104"/>
<protein>
    <recommendedName>
        <fullName evidence="3">GIY-YIG domain-containing protein</fullName>
    </recommendedName>
</protein>
<dbReference type="KEGG" id="vdi:Vdis_0187"/>
<dbReference type="HOGENOM" id="CLU_1902056_0_0_2"/>